<feature type="transmembrane region" description="Helical" evidence="10">
    <location>
        <begin position="1246"/>
        <end position="1267"/>
    </location>
</feature>
<keyword evidence="7 10" id="KW-1133">Transmembrane helix</keyword>
<feature type="transmembrane region" description="Helical" evidence="10">
    <location>
        <begin position="459"/>
        <end position="480"/>
    </location>
</feature>
<feature type="transmembrane region" description="Helical" evidence="10">
    <location>
        <begin position="533"/>
        <end position="555"/>
    </location>
</feature>
<comment type="subcellular location">
    <subcellularLocation>
        <location evidence="1">Membrane</location>
        <topology evidence="1">Multi-pass membrane protein</topology>
    </subcellularLocation>
</comment>
<evidence type="ECO:0000256" key="10">
    <source>
        <dbReference type="SAM" id="Phobius"/>
    </source>
</evidence>
<dbReference type="InterPro" id="IPR013525">
    <property type="entry name" value="ABC2_TM"/>
</dbReference>
<evidence type="ECO:0000259" key="11">
    <source>
        <dbReference type="PROSITE" id="PS50893"/>
    </source>
</evidence>
<feature type="transmembrane region" description="Helical" evidence="10">
    <location>
        <begin position="1164"/>
        <end position="1192"/>
    </location>
</feature>
<dbReference type="InterPro" id="IPR003593">
    <property type="entry name" value="AAA+_ATPase"/>
</dbReference>
<feature type="region of interest" description="Disordered" evidence="9">
    <location>
        <begin position="1059"/>
        <end position="1100"/>
    </location>
</feature>
<sequence>MAFEKGAEHGDQPTSLPIYRRNGRALGITFQNIIVHGSASARTTVLDLPEILYRTIQAPLTLFHRLATNRKRPTRRILRDVSGVVFPGETLLVLGRPGAGCSTALRVLGNNREPFAAVEGEVRYASIHADVMAQKYGAEVVYCGEDDLHYANLSVGHTARFGLHLRGRKHRETDDAGKQGDFVEDMAGTLLHSLGIGHTADTVVGDSYVRGVSGGERRRVSLAESLTSNPAVACWDNPIRGLDSSAALKFLRMLKELSRATGMANVATLYQASESMYAECFDRVMVLYEGRMIFCGRAEEAKAYFVHLGFFCHSRQTTAEFLTAVTSPVERVVRDDHHGPVPLDPDAMADAFRKSEHYQRLMADIAQYNTTISSDPTHTKAFLTEHARLLARGALPHARQTANLYHQTLAVTRRHFHLTWNDRRSHLTALAMATTAALVNGSAFYMAPKTSTGSFMKGGGIFFSLIYFFLAALPHVTATVSARRILSKQSRLGLLSPAALVLGQTLGDIPFALTEVLAFALPYYFLLGLSASSAGAFFTFYAVLSAFYAAALALFRALGAWAPGQSSAMLAAGAALPVALLYSGYAPPIPQALPWGRWLRRVSPSPWALEALLANEFGRIALGCTEAQMVPSGEGYGAEGGWQGCPLPGVAKGERVVGGEAYLRAYYGYEKGHLWRNFGVVLAMWAVYVGLAVVGLAVTVRLAGGEGGVAFKRGAETRGGGCGKVVEERDDGDAGFDVEKKAGIAARPSPRLGTSPSMSDHPDSECEKDESSSDDEQQAGDLAASTASAATFTFDKVTYTVTANGKEKALLNGVSGFVQPGQLTALMGASGAGKTTLLDTLAQRKADGTVGGEVLLNGRPLTGDFGRACGFCMQQDVHEPNATVREALQFSAVMRQPAEVPEKEKLAYVENIIELLELAPIADAIIGKPGEAGLGVEERKRVTIGVELAARPSALLFLDEPTSGLDSQAAFSIVRFLQKIAAQGIPVLCTIHQPSGILFDMFDHVLLLAPGGRTLYFGETGHNCRTVVDYFARHGAVMGENENPAEFILNTATSNQDPTKDWARTWTESPEATSVQTKIADLKRTSQRPDEDANTPTTPASAHRAFALPLSAQILKVTRRHWTSVWRDGPYNLSKLFKCIFCELFISFSFYKPSPSLQGTQNRVLFFLIFSWIVPSIMPDIQASWFAAFALYRAREKNGIYSRNALVASLVLVELPWQCASLSVVFCCVYWTLGYPATPTQTGYEYLMFLLYGVFGTGFAQCVAALFPTERLAGYANSLLAYNAWKATFEEDWRPKGFFLKRFVKRFYLPRGPVESDKESEHVNV</sequence>
<dbReference type="InterPro" id="IPR034003">
    <property type="entry name" value="ABCG_PDR_2"/>
</dbReference>
<comment type="similarity">
    <text evidence="2">Belongs to the ABC transporter superfamily. ABCG family. PDR (TC 3.A.1.205) subfamily.</text>
</comment>
<dbReference type="InterPro" id="IPR010929">
    <property type="entry name" value="PDR_CDR_ABC"/>
</dbReference>
<gene>
    <name evidence="12" type="ORF">SLS55_000058</name>
</gene>
<name>A0ABR3CT89_9PEZI</name>
<dbReference type="RefSeq" id="XP_066636854.1">
    <property type="nucleotide sequence ID" value="XM_066771575.1"/>
</dbReference>
<feature type="domain" description="ABC transporter" evidence="11">
    <location>
        <begin position="46"/>
        <end position="314"/>
    </location>
</feature>
<dbReference type="SUPFAM" id="SSF52540">
    <property type="entry name" value="P-loop containing nucleoside triphosphate hydrolases"/>
    <property type="match status" value="2"/>
</dbReference>
<feature type="transmembrane region" description="Helical" evidence="10">
    <location>
        <begin position="678"/>
        <end position="703"/>
    </location>
</feature>
<dbReference type="Pfam" id="PF19055">
    <property type="entry name" value="ABC2_membrane_7"/>
    <property type="match status" value="1"/>
</dbReference>
<proteinExistence type="inferred from homology"/>
<evidence type="ECO:0000256" key="3">
    <source>
        <dbReference type="ARBA" id="ARBA00022448"/>
    </source>
</evidence>
<evidence type="ECO:0000256" key="2">
    <source>
        <dbReference type="ARBA" id="ARBA00006012"/>
    </source>
</evidence>
<feature type="compositionally biased region" description="Polar residues" evidence="9">
    <location>
        <begin position="1066"/>
        <end position="1077"/>
    </location>
</feature>
<feature type="transmembrane region" description="Helical" evidence="10">
    <location>
        <begin position="567"/>
        <end position="585"/>
    </location>
</feature>
<keyword evidence="4 10" id="KW-0812">Transmembrane</keyword>
<comment type="caution">
    <text evidence="12">The sequence shown here is derived from an EMBL/GenBank/DDBJ whole genome shotgun (WGS) entry which is preliminary data.</text>
</comment>
<dbReference type="Pfam" id="PF00005">
    <property type="entry name" value="ABC_tran"/>
    <property type="match status" value="2"/>
</dbReference>
<feature type="region of interest" description="Disordered" evidence="9">
    <location>
        <begin position="745"/>
        <end position="782"/>
    </location>
</feature>
<evidence type="ECO:0000256" key="5">
    <source>
        <dbReference type="ARBA" id="ARBA00022741"/>
    </source>
</evidence>
<dbReference type="EMBL" id="JAJVCZ030000001">
    <property type="protein sequence ID" value="KAL0264114.1"/>
    <property type="molecule type" value="Genomic_DNA"/>
</dbReference>
<feature type="transmembrane region" description="Helical" evidence="10">
    <location>
        <begin position="1204"/>
        <end position="1234"/>
    </location>
</feature>
<dbReference type="InterPro" id="IPR027417">
    <property type="entry name" value="P-loop_NTPase"/>
</dbReference>
<dbReference type="Pfam" id="PF01061">
    <property type="entry name" value="ABC2_membrane"/>
    <property type="match status" value="2"/>
</dbReference>
<evidence type="ECO:0000256" key="4">
    <source>
        <dbReference type="ARBA" id="ARBA00022692"/>
    </source>
</evidence>
<feature type="transmembrane region" description="Helical" evidence="10">
    <location>
        <begin position="427"/>
        <end position="447"/>
    </location>
</feature>
<dbReference type="CDD" id="cd03232">
    <property type="entry name" value="ABCG_PDR_domain2"/>
    <property type="match status" value="1"/>
</dbReference>
<dbReference type="GeneID" id="92004143"/>
<dbReference type="Proteomes" id="UP001430584">
    <property type="component" value="Unassembled WGS sequence"/>
</dbReference>
<feature type="compositionally biased region" description="Basic and acidic residues" evidence="9">
    <location>
        <begin position="1080"/>
        <end position="1091"/>
    </location>
</feature>
<evidence type="ECO:0000256" key="8">
    <source>
        <dbReference type="ARBA" id="ARBA00023136"/>
    </source>
</evidence>
<dbReference type="PROSITE" id="PS00211">
    <property type="entry name" value="ABC_TRANSPORTER_1"/>
    <property type="match status" value="1"/>
</dbReference>
<reference evidence="12 13" key="1">
    <citation type="submission" date="2024-02" db="EMBL/GenBank/DDBJ databases">
        <title>De novo assembly and annotation of 12 fungi associated with fruit tree decline syndrome in Ontario, Canada.</title>
        <authorList>
            <person name="Sulman M."/>
            <person name="Ellouze W."/>
            <person name="Ilyukhin E."/>
        </authorList>
    </citation>
    <scope>NUCLEOTIDE SEQUENCE [LARGE SCALE GENOMIC DNA]</scope>
    <source>
        <strain evidence="12 13">FDS-637</strain>
    </source>
</reference>
<evidence type="ECO:0000256" key="9">
    <source>
        <dbReference type="SAM" id="MobiDB-lite"/>
    </source>
</evidence>
<dbReference type="SMART" id="SM00382">
    <property type="entry name" value="AAA"/>
    <property type="match status" value="2"/>
</dbReference>
<dbReference type="PROSITE" id="PS50893">
    <property type="entry name" value="ABC_TRANSPORTER_2"/>
    <property type="match status" value="2"/>
</dbReference>
<evidence type="ECO:0000313" key="13">
    <source>
        <dbReference type="Proteomes" id="UP001430584"/>
    </source>
</evidence>
<dbReference type="PANTHER" id="PTHR19241">
    <property type="entry name" value="ATP-BINDING CASSETTE TRANSPORTER"/>
    <property type="match status" value="1"/>
</dbReference>
<evidence type="ECO:0000256" key="1">
    <source>
        <dbReference type="ARBA" id="ARBA00004141"/>
    </source>
</evidence>
<dbReference type="Pfam" id="PF06422">
    <property type="entry name" value="PDR_CDR"/>
    <property type="match status" value="1"/>
</dbReference>
<keyword evidence="8 10" id="KW-0472">Membrane</keyword>
<dbReference type="InterPro" id="IPR003439">
    <property type="entry name" value="ABC_transporter-like_ATP-bd"/>
</dbReference>
<protein>
    <recommendedName>
        <fullName evidence="11">ABC transporter domain-containing protein</fullName>
    </recommendedName>
</protein>
<feature type="domain" description="ABC transporter" evidence="11">
    <location>
        <begin position="792"/>
        <end position="1035"/>
    </location>
</feature>
<dbReference type="InterPro" id="IPR034001">
    <property type="entry name" value="ABCG_PDR_1"/>
</dbReference>
<keyword evidence="6" id="KW-0067">ATP-binding</keyword>
<feature type="compositionally biased region" description="Basic and acidic residues" evidence="9">
    <location>
        <begin position="760"/>
        <end position="771"/>
    </location>
</feature>
<organism evidence="12 13">
    <name type="scientific">Diplodia seriata</name>
    <dbReference type="NCBI Taxonomy" id="420778"/>
    <lineage>
        <taxon>Eukaryota</taxon>
        <taxon>Fungi</taxon>
        <taxon>Dikarya</taxon>
        <taxon>Ascomycota</taxon>
        <taxon>Pezizomycotina</taxon>
        <taxon>Dothideomycetes</taxon>
        <taxon>Dothideomycetes incertae sedis</taxon>
        <taxon>Botryosphaeriales</taxon>
        <taxon>Botryosphaeriaceae</taxon>
        <taxon>Diplodia</taxon>
    </lineage>
</organism>
<dbReference type="InterPro" id="IPR017871">
    <property type="entry name" value="ABC_transporter-like_CS"/>
</dbReference>
<keyword evidence="13" id="KW-1185">Reference proteome</keyword>
<dbReference type="Gene3D" id="3.40.50.300">
    <property type="entry name" value="P-loop containing nucleotide triphosphate hydrolases"/>
    <property type="match status" value="2"/>
</dbReference>
<accession>A0ABR3CT89</accession>
<evidence type="ECO:0000313" key="12">
    <source>
        <dbReference type="EMBL" id="KAL0264114.1"/>
    </source>
</evidence>
<evidence type="ECO:0000256" key="7">
    <source>
        <dbReference type="ARBA" id="ARBA00022989"/>
    </source>
</evidence>
<keyword evidence="3" id="KW-0813">Transport</keyword>
<keyword evidence="5" id="KW-0547">Nucleotide-binding</keyword>
<dbReference type="CDD" id="cd03233">
    <property type="entry name" value="ABCG_PDR_domain1"/>
    <property type="match status" value="1"/>
</dbReference>
<evidence type="ECO:0000256" key="6">
    <source>
        <dbReference type="ARBA" id="ARBA00022840"/>
    </source>
</evidence>
<dbReference type="InterPro" id="IPR043926">
    <property type="entry name" value="ABCG_dom"/>
</dbReference>